<evidence type="ECO:0000256" key="1">
    <source>
        <dbReference type="SAM" id="Phobius"/>
    </source>
</evidence>
<comment type="caution">
    <text evidence="2">The sequence shown here is derived from an EMBL/GenBank/DDBJ whole genome shotgun (WGS) entry which is preliminary data.</text>
</comment>
<feature type="transmembrane region" description="Helical" evidence="1">
    <location>
        <begin position="72"/>
        <end position="95"/>
    </location>
</feature>
<dbReference type="Proteomes" id="UP001431181">
    <property type="component" value="Unassembled WGS sequence"/>
</dbReference>
<sequence>MQKFNLVQVQVLFLVVIKVIMTYIFFEVFGYDVYSVLYAELIATVLSTLFLYMRLKPIIFAFDKSFSLIRGFVLKSTPVAINFFIVGSLLSSDLILAKYLFSPSLVADYSVSSNLGKIAFFVSGGVSGVVFAMIKGEVSQWGSSLKILILASLASFLCGSVVILCSVIFPSEIIGLLFGEKFLSSAESFQILSFSMTILSVNVVIFGYLMAVNEYTYIKYTLVILLLYFVFAMSGMIDSPINLSLLVALMMLFLLFSNIFCLFKVFKGKSKKSI</sequence>
<organism evidence="2 3">
    <name type="scientific">Marinomonas rhodophyticola</name>
    <dbReference type="NCBI Taxonomy" id="2992803"/>
    <lineage>
        <taxon>Bacteria</taxon>
        <taxon>Pseudomonadati</taxon>
        <taxon>Pseudomonadota</taxon>
        <taxon>Gammaproteobacteria</taxon>
        <taxon>Oceanospirillales</taxon>
        <taxon>Oceanospirillaceae</taxon>
        <taxon>Marinomonas</taxon>
    </lineage>
</organism>
<dbReference type="RefSeq" id="WP_265220373.1">
    <property type="nucleotide sequence ID" value="NZ_JAPEUL010000011.1"/>
</dbReference>
<feature type="transmembrane region" description="Helical" evidence="1">
    <location>
        <begin position="147"/>
        <end position="169"/>
    </location>
</feature>
<feature type="transmembrane region" description="Helical" evidence="1">
    <location>
        <begin position="7"/>
        <end position="26"/>
    </location>
</feature>
<reference evidence="2" key="1">
    <citation type="submission" date="2022-11" db="EMBL/GenBank/DDBJ databases">
        <title>Marinomonas sp. nov., isolated from marine algae.</title>
        <authorList>
            <person name="Choi D.G."/>
            <person name="Kim J.M."/>
            <person name="Lee J.K."/>
            <person name="Baek J.H."/>
            <person name="Jeon C.O."/>
        </authorList>
    </citation>
    <scope>NUCLEOTIDE SEQUENCE</scope>
    <source>
        <strain evidence="2">KJ51-3</strain>
    </source>
</reference>
<feature type="transmembrane region" description="Helical" evidence="1">
    <location>
        <begin position="32"/>
        <end position="52"/>
    </location>
</feature>
<name>A0ABT3KKG0_9GAMM</name>
<keyword evidence="1" id="KW-0472">Membrane</keyword>
<feature type="transmembrane region" description="Helical" evidence="1">
    <location>
        <begin position="243"/>
        <end position="266"/>
    </location>
</feature>
<feature type="transmembrane region" description="Helical" evidence="1">
    <location>
        <begin position="217"/>
        <end position="237"/>
    </location>
</feature>
<evidence type="ECO:0008006" key="4">
    <source>
        <dbReference type="Google" id="ProtNLM"/>
    </source>
</evidence>
<dbReference type="EMBL" id="JAPEUL010000011">
    <property type="protein sequence ID" value="MCW4631034.1"/>
    <property type="molecule type" value="Genomic_DNA"/>
</dbReference>
<gene>
    <name evidence="2" type="ORF">ONZ52_19745</name>
</gene>
<evidence type="ECO:0000313" key="2">
    <source>
        <dbReference type="EMBL" id="MCW4631034.1"/>
    </source>
</evidence>
<protein>
    <recommendedName>
        <fullName evidence="4">Polysaccharide biosynthesis protein</fullName>
    </recommendedName>
</protein>
<proteinExistence type="predicted"/>
<keyword evidence="1" id="KW-1133">Transmembrane helix</keyword>
<keyword evidence="3" id="KW-1185">Reference proteome</keyword>
<evidence type="ECO:0000313" key="3">
    <source>
        <dbReference type="Proteomes" id="UP001431181"/>
    </source>
</evidence>
<feature type="transmembrane region" description="Helical" evidence="1">
    <location>
        <begin position="189"/>
        <end position="210"/>
    </location>
</feature>
<accession>A0ABT3KKG0</accession>
<feature type="transmembrane region" description="Helical" evidence="1">
    <location>
        <begin position="115"/>
        <end position="135"/>
    </location>
</feature>
<keyword evidence="1" id="KW-0812">Transmembrane</keyword>